<dbReference type="Gene3D" id="1.25.40.390">
    <property type="match status" value="1"/>
</dbReference>
<organism evidence="2 3">
    <name type="scientific">Butyricimonas virosa</name>
    <dbReference type="NCBI Taxonomy" id="544645"/>
    <lineage>
        <taxon>Bacteria</taxon>
        <taxon>Pseudomonadati</taxon>
        <taxon>Bacteroidota</taxon>
        <taxon>Bacteroidia</taxon>
        <taxon>Bacteroidales</taxon>
        <taxon>Odoribacteraceae</taxon>
        <taxon>Butyricimonas</taxon>
    </lineage>
</organism>
<evidence type="ECO:0000313" key="3">
    <source>
        <dbReference type="Proteomes" id="UP000286038"/>
    </source>
</evidence>
<protein>
    <recommendedName>
        <fullName evidence="1">SusD-like N-terminal domain-containing protein</fullName>
    </recommendedName>
</protein>
<reference evidence="2 3" key="1">
    <citation type="submission" date="2018-08" db="EMBL/GenBank/DDBJ databases">
        <title>A genome reference for cultivated species of the human gut microbiota.</title>
        <authorList>
            <person name="Zou Y."/>
            <person name="Xue W."/>
            <person name="Luo G."/>
        </authorList>
    </citation>
    <scope>NUCLEOTIDE SEQUENCE [LARGE SCALE GENOMIC DNA]</scope>
    <source>
        <strain evidence="2 3">AF34-33</strain>
    </source>
</reference>
<sequence length="475" mass="54225">MKKIFVITIALIGFIFSACNDWLDVNPRTQVKKEVLLETQKGFRDVLTGAYIRLKNGNLYGGEMTWSTMEYLAQHWVVATGTTNAYLQAYNYTNGSVKDRFSTIFKTYYQAIADVNSLLEVIDEKKGIFTRGNYELIKGEALGIRALCHLDVLRLWGPVPAGEISDDKILPYVKSVTNEIHDYSTYEQFVQLLLEDLNEAERLLEGVDPILKYSIADLQDETTCDVEDDFWIDRQVRMNYYGVLALKARLYFWTQDMKNAVLYAKKVIDAKDLSGKKMWVLATGITMESGDLACASESIFGLSVYDLGTKASSNFDLTGNGIHEQSFIMDYYAFPTGERTTDVRFDKQWTSLSKNGQSIYICRKFYQLSDNQMNELPLIRLAEMYFIVMEATSSTTEANGLFSEYASSRGIATADLSSNKLRTLTKEFNKEFYAEGQMFFFYKRVNATGSINYIPLNAERYVAPLPEREIVYNNK</sequence>
<feature type="domain" description="SusD-like N-terminal" evidence="1">
    <location>
        <begin position="21"/>
        <end position="204"/>
    </location>
</feature>
<comment type="caution">
    <text evidence="2">The sequence shown here is derived from an EMBL/GenBank/DDBJ whole genome shotgun (WGS) entry which is preliminary data.</text>
</comment>
<evidence type="ECO:0000313" key="2">
    <source>
        <dbReference type="EMBL" id="RHM47497.1"/>
    </source>
</evidence>
<gene>
    <name evidence="2" type="ORF">DWZ68_00525</name>
</gene>
<dbReference type="SUPFAM" id="SSF48452">
    <property type="entry name" value="TPR-like"/>
    <property type="match status" value="1"/>
</dbReference>
<name>A0A415QRK4_9BACT</name>
<dbReference type="RefSeq" id="WP_118448128.1">
    <property type="nucleotide sequence ID" value="NZ_CABJDM010000001.1"/>
</dbReference>
<evidence type="ECO:0000259" key="1">
    <source>
        <dbReference type="Pfam" id="PF14322"/>
    </source>
</evidence>
<dbReference type="Proteomes" id="UP000286038">
    <property type="component" value="Unassembled WGS sequence"/>
</dbReference>
<dbReference type="AlphaFoldDB" id="A0A415QRK4"/>
<accession>A0A415QRK4</accession>
<dbReference type="InterPro" id="IPR033985">
    <property type="entry name" value="SusD-like_N"/>
</dbReference>
<dbReference type="InterPro" id="IPR011990">
    <property type="entry name" value="TPR-like_helical_dom_sf"/>
</dbReference>
<dbReference type="EMBL" id="QRPV01000001">
    <property type="protein sequence ID" value="RHM47497.1"/>
    <property type="molecule type" value="Genomic_DNA"/>
</dbReference>
<dbReference type="PROSITE" id="PS51257">
    <property type="entry name" value="PROKAR_LIPOPROTEIN"/>
    <property type="match status" value="1"/>
</dbReference>
<proteinExistence type="predicted"/>
<dbReference type="Pfam" id="PF14322">
    <property type="entry name" value="SusD-like_3"/>
    <property type="match status" value="1"/>
</dbReference>